<dbReference type="Proteomes" id="UP000277108">
    <property type="component" value="Unassembled WGS sequence"/>
</dbReference>
<dbReference type="OrthoDB" id="9774690at2"/>
<dbReference type="GO" id="GO:0006207">
    <property type="term" value="P:'de novo' pyrimidine nucleobase biosynthetic process"/>
    <property type="evidence" value="ECO:0007669"/>
    <property type="project" value="InterPro"/>
</dbReference>
<dbReference type="NCBIfam" id="NF002032">
    <property type="entry name" value="PRK00856.1"/>
    <property type="match status" value="1"/>
</dbReference>
<dbReference type="InterPro" id="IPR036901">
    <property type="entry name" value="Asp/Orn_carbamoylTrfase_sf"/>
</dbReference>
<dbReference type="InterPro" id="IPR006130">
    <property type="entry name" value="Asp/Orn_carbamoylTrfase"/>
</dbReference>
<proteinExistence type="inferred from homology"/>
<dbReference type="NCBIfam" id="TIGR00670">
    <property type="entry name" value="asp_carb_tr"/>
    <property type="match status" value="1"/>
</dbReference>
<keyword evidence="11" id="KW-1185">Reference proteome</keyword>
<feature type="binding site" evidence="7">
    <location>
        <position position="77"/>
    </location>
    <ligand>
        <name>L-aspartate</name>
        <dbReference type="ChEBI" id="CHEBI:29991"/>
    </ligand>
</feature>
<dbReference type="AlphaFoldDB" id="A0A3N5CF63"/>
<dbReference type="PRINTS" id="PR00100">
    <property type="entry name" value="AOTCASE"/>
</dbReference>
<accession>A0A3N5CF63</accession>
<feature type="binding site" evidence="7">
    <location>
        <position position="50"/>
    </location>
    <ligand>
        <name>carbamoyl phosphate</name>
        <dbReference type="ChEBI" id="CHEBI:58228"/>
    </ligand>
</feature>
<evidence type="ECO:0000256" key="1">
    <source>
        <dbReference type="ARBA" id="ARBA00004852"/>
    </source>
</evidence>
<evidence type="ECO:0000256" key="4">
    <source>
        <dbReference type="ARBA" id="ARBA00022975"/>
    </source>
</evidence>
<dbReference type="EMBL" id="RKRK01000002">
    <property type="protein sequence ID" value="RPF57805.1"/>
    <property type="molecule type" value="Genomic_DNA"/>
</dbReference>
<dbReference type="SUPFAM" id="SSF53671">
    <property type="entry name" value="Aspartate/ornithine carbamoyltransferase"/>
    <property type="match status" value="1"/>
</dbReference>
<feature type="binding site" evidence="7">
    <location>
        <position position="49"/>
    </location>
    <ligand>
        <name>carbamoyl phosphate</name>
        <dbReference type="ChEBI" id="CHEBI:58228"/>
    </ligand>
</feature>
<feature type="binding site" evidence="7">
    <location>
        <position position="129"/>
    </location>
    <ligand>
        <name>carbamoyl phosphate</name>
        <dbReference type="ChEBI" id="CHEBI:58228"/>
    </ligand>
</feature>
<evidence type="ECO:0000259" key="9">
    <source>
        <dbReference type="Pfam" id="PF02729"/>
    </source>
</evidence>
<feature type="binding site" evidence="7">
    <location>
        <position position="126"/>
    </location>
    <ligand>
        <name>carbamoyl phosphate</name>
        <dbReference type="ChEBI" id="CHEBI:58228"/>
    </ligand>
</feature>
<sequence length="300" mass="34148">MSRIVSMKDLSNDQIMTLIRRALQFKQGELDVDYKGMTACNLFFENSTRTKSSFHMAEMKLGMNILPFEVSTSSVNKGETLYDTIQTLNYIGVDLFVIRHPEVEYYNALDTMNVPLLNGGDGTGQHPSQSLLDLMTIYDEFKRFEGLKVLICGDILHSRVARSNVSALTALGAEVICAAKDKWIDSSLDVPYEPIDDVIEEVDVIMLLRVQLERHDESNSVDIQGDQSYLESFGLTTERYKKMKKNAIIMHPAPFNRGVEIASEVVEMEQSRIFTQMENGVYMRMAMIDEVLKQKERESK</sequence>
<comment type="similarity">
    <text evidence="2 7">Belongs to the aspartate/ornithine carbamoyltransferase superfamily. ATCase family.</text>
</comment>
<dbReference type="HAMAP" id="MF_00001">
    <property type="entry name" value="Asp_carb_tr"/>
    <property type="match status" value="1"/>
</dbReference>
<organism evidence="10 11">
    <name type="scientific">Abyssicoccus albus</name>
    <dbReference type="NCBI Taxonomy" id="1817405"/>
    <lineage>
        <taxon>Bacteria</taxon>
        <taxon>Bacillati</taxon>
        <taxon>Bacillota</taxon>
        <taxon>Bacilli</taxon>
        <taxon>Bacillales</taxon>
        <taxon>Abyssicoccaceae</taxon>
    </lineage>
</organism>
<protein>
    <recommendedName>
        <fullName evidence="7">Aspartate carbamoyltransferase</fullName>
        <ecNumber evidence="7">2.1.3.2</ecNumber>
    </recommendedName>
    <alternativeName>
        <fullName evidence="7">Aspartate transcarbamylase</fullName>
        <shortName evidence="7">ATCase</shortName>
    </alternativeName>
</protein>
<dbReference type="GO" id="GO:0006520">
    <property type="term" value="P:amino acid metabolic process"/>
    <property type="evidence" value="ECO:0007669"/>
    <property type="project" value="InterPro"/>
</dbReference>
<feature type="binding site" evidence="7">
    <location>
        <position position="159"/>
    </location>
    <ligand>
        <name>L-aspartate</name>
        <dbReference type="ChEBI" id="CHEBI:29991"/>
    </ligand>
</feature>
<dbReference type="InterPro" id="IPR006132">
    <property type="entry name" value="Asp/Orn_carbamoyltranf_P-bd"/>
</dbReference>
<dbReference type="GO" id="GO:0016597">
    <property type="term" value="F:amino acid binding"/>
    <property type="evidence" value="ECO:0007669"/>
    <property type="project" value="InterPro"/>
</dbReference>
<comment type="subunit">
    <text evidence="7">Heterododecamer (2C3:3R2) of six catalytic PyrB chains organized as two trimers (C3), and six regulatory PyrI chains organized as three dimers (R2).</text>
</comment>
<comment type="caution">
    <text evidence="10">The sequence shown here is derived from an EMBL/GenBank/DDBJ whole genome shotgun (WGS) entry which is preliminary data.</text>
</comment>
<dbReference type="InterPro" id="IPR002082">
    <property type="entry name" value="Asp_carbamoyltransf"/>
</dbReference>
<evidence type="ECO:0000256" key="6">
    <source>
        <dbReference type="ARBA" id="ARBA00048859"/>
    </source>
</evidence>
<dbReference type="PRINTS" id="PR00101">
    <property type="entry name" value="ATCASE"/>
</dbReference>
<dbReference type="GO" id="GO:0044205">
    <property type="term" value="P:'de novo' UMP biosynthetic process"/>
    <property type="evidence" value="ECO:0007669"/>
    <property type="project" value="UniProtKB-UniRule"/>
</dbReference>
<dbReference type="Pfam" id="PF02729">
    <property type="entry name" value="OTCace_N"/>
    <property type="match status" value="1"/>
</dbReference>
<comment type="catalytic activity">
    <reaction evidence="6 7">
        <text>carbamoyl phosphate + L-aspartate = N-carbamoyl-L-aspartate + phosphate + H(+)</text>
        <dbReference type="Rhea" id="RHEA:20013"/>
        <dbReference type="ChEBI" id="CHEBI:15378"/>
        <dbReference type="ChEBI" id="CHEBI:29991"/>
        <dbReference type="ChEBI" id="CHEBI:32814"/>
        <dbReference type="ChEBI" id="CHEBI:43474"/>
        <dbReference type="ChEBI" id="CHEBI:58228"/>
        <dbReference type="EC" id="2.1.3.2"/>
    </reaction>
</comment>
<keyword evidence="4 7" id="KW-0665">Pyrimidine biosynthesis</keyword>
<keyword evidence="3 7" id="KW-0808">Transferase</keyword>
<evidence type="ECO:0000313" key="11">
    <source>
        <dbReference type="Proteomes" id="UP000277108"/>
    </source>
</evidence>
<dbReference type="InterPro" id="IPR006131">
    <property type="entry name" value="Asp_carbamoyltransf_Asp/Orn-bd"/>
</dbReference>
<evidence type="ECO:0000256" key="7">
    <source>
        <dbReference type="HAMAP-Rule" id="MF_00001"/>
    </source>
</evidence>
<comment type="pathway">
    <text evidence="1 7">Pyrimidine metabolism; UMP biosynthesis via de novo pathway; (S)-dihydroorotate from bicarbonate: step 2/3.</text>
</comment>
<feature type="binding site" evidence="7">
    <location>
        <position position="99"/>
    </location>
    <ligand>
        <name>carbamoyl phosphate</name>
        <dbReference type="ChEBI" id="CHEBI:58228"/>
    </ligand>
</feature>
<evidence type="ECO:0000256" key="5">
    <source>
        <dbReference type="ARBA" id="ARBA00043884"/>
    </source>
</evidence>
<dbReference type="PROSITE" id="PS00097">
    <property type="entry name" value="CARBAMOYLTRANSFERASE"/>
    <property type="match status" value="1"/>
</dbReference>
<evidence type="ECO:0000259" key="8">
    <source>
        <dbReference type="Pfam" id="PF00185"/>
    </source>
</evidence>
<dbReference type="Gene3D" id="3.40.50.1370">
    <property type="entry name" value="Aspartate/ornithine carbamoyltransferase"/>
    <property type="match status" value="2"/>
</dbReference>
<comment type="function">
    <text evidence="5 7">Catalyzes the condensation of carbamoyl phosphate and aspartate to form carbamoyl aspartate and inorganic phosphate, the committed step in the de novo pyrimidine nucleotide biosynthesis pathway.</text>
</comment>
<dbReference type="Pfam" id="PF00185">
    <property type="entry name" value="OTCace"/>
    <property type="match status" value="1"/>
</dbReference>
<dbReference type="PANTHER" id="PTHR45753:SF6">
    <property type="entry name" value="ASPARTATE CARBAMOYLTRANSFERASE"/>
    <property type="match status" value="1"/>
</dbReference>
<evidence type="ECO:0000256" key="3">
    <source>
        <dbReference type="ARBA" id="ARBA00022679"/>
    </source>
</evidence>
<dbReference type="GO" id="GO:0005829">
    <property type="term" value="C:cytosol"/>
    <property type="evidence" value="ECO:0007669"/>
    <property type="project" value="TreeGrafter"/>
</dbReference>
<dbReference type="GO" id="GO:0004070">
    <property type="term" value="F:aspartate carbamoyltransferase activity"/>
    <property type="evidence" value="ECO:0007669"/>
    <property type="project" value="UniProtKB-UniRule"/>
</dbReference>
<feature type="binding site" evidence="7">
    <location>
        <position position="254"/>
    </location>
    <ligand>
        <name>carbamoyl phosphate</name>
        <dbReference type="ChEBI" id="CHEBI:58228"/>
    </ligand>
</feature>
<dbReference type="EC" id="2.1.3.2" evidence="7"/>
<gene>
    <name evidence="7" type="primary">pyrB</name>
    <name evidence="10" type="ORF">EDD62_0440</name>
</gene>
<feature type="binding site" evidence="7">
    <location>
        <position position="253"/>
    </location>
    <ligand>
        <name>carbamoyl phosphate</name>
        <dbReference type="ChEBI" id="CHEBI:58228"/>
    </ligand>
</feature>
<dbReference type="FunFam" id="3.40.50.1370:FF:000011">
    <property type="entry name" value="Aspartate carbamoyltransferase"/>
    <property type="match status" value="1"/>
</dbReference>
<reference evidence="10 11" key="1">
    <citation type="submission" date="2018-11" db="EMBL/GenBank/DDBJ databases">
        <title>Genomic Encyclopedia of Type Strains, Phase IV (KMG-IV): sequencing the most valuable type-strain genomes for metagenomic binning, comparative biology and taxonomic classification.</title>
        <authorList>
            <person name="Goeker M."/>
        </authorList>
    </citation>
    <scope>NUCLEOTIDE SEQUENCE [LARGE SCALE GENOMIC DNA]</scope>
    <source>
        <strain evidence="10 11">DSM 29158</strain>
    </source>
</reference>
<feature type="domain" description="Aspartate/ornithine carbamoyltransferase carbamoyl-P binding" evidence="9">
    <location>
        <begin position="4"/>
        <end position="138"/>
    </location>
</feature>
<dbReference type="PANTHER" id="PTHR45753">
    <property type="entry name" value="ORNITHINE CARBAMOYLTRANSFERASE, MITOCHONDRIAL"/>
    <property type="match status" value="1"/>
</dbReference>
<evidence type="ECO:0000256" key="2">
    <source>
        <dbReference type="ARBA" id="ARBA00008896"/>
    </source>
</evidence>
<feature type="binding site" evidence="7">
    <location>
        <position position="209"/>
    </location>
    <ligand>
        <name>L-aspartate</name>
        <dbReference type="ChEBI" id="CHEBI:29991"/>
    </ligand>
</feature>
<evidence type="ECO:0000313" key="10">
    <source>
        <dbReference type="EMBL" id="RPF57805.1"/>
    </source>
</evidence>
<feature type="domain" description="Aspartate/ornithine carbamoyltransferase Asp/Orn-binding" evidence="8">
    <location>
        <begin position="145"/>
        <end position="288"/>
    </location>
</feature>
<dbReference type="RefSeq" id="WP_123807359.1">
    <property type="nucleotide sequence ID" value="NZ_RKRK01000002.1"/>
</dbReference>
<dbReference type="UniPathway" id="UPA00070">
    <property type="reaction ID" value="UER00116"/>
</dbReference>
<name>A0A3N5CF63_9BACL</name>